<evidence type="ECO:0000256" key="3">
    <source>
        <dbReference type="ARBA" id="ARBA00022801"/>
    </source>
</evidence>
<protein>
    <recommendedName>
        <fullName evidence="6">Ribosomal processing cysteine protease Prp</fullName>
    </recommendedName>
</protein>
<dbReference type="CDD" id="cd16332">
    <property type="entry name" value="Prp-like"/>
    <property type="match status" value="1"/>
</dbReference>
<evidence type="ECO:0000313" key="8">
    <source>
        <dbReference type="Proteomes" id="UP000239250"/>
    </source>
</evidence>
<gene>
    <name evidence="7" type="ORF">C5T88_01695</name>
</gene>
<dbReference type="InterPro" id="IPR036764">
    <property type="entry name" value="Peptidase_Prp_sf"/>
</dbReference>
<keyword evidence="1" id="KW-0690">Ribosome biogenesis</keyword>
<dbReference type="GO" id="GO:0042254">
    <property type="term" value="P:ribosome biogenesis"/>
    <property type="evidence" value="ECO:0007669"/>
    <property type="project" value="UniProtKB-KW"/>
</dbReference>
<dbReference type="Proteomes" id="UP000239250">
    <property type="component" value="Chromosome"/>
</dbReference>
<dbReference type="SUPFAM" id="SSF118010">
    <property type="entry name" value="TM1457-like"/>
    <property type="match status" value="1"/>
</dbReference>
<evidence type="ECO:0000256" key="4">
    <source>
        <dbReference type="ARBA" id="ARBA00022807"/>
    </source>
</evidence>
<evidence type="ECO:0000256" key="6">
    <source>
        <dbReference type="ARBA" id="ARBA00044538"/>
    </source>
</evidence>
<dbReference type="PANTHER" id="PTHR39178:SF1">
    <property type="entry name" value="RIBOSOMAL-PROCESSING CYSTEINE PROTEASE PRP"/>
    <property type="match status" value="1"/>
</dbReference>
<dbReference type="GO" id="GO:0008234">
    <property type="term" value="F:cysteine-type peptidase activity"/>
    <property type="evidence" value="ECO:0007669"/>
    <property type="project" value="UniProtKB-KW"/>
</dbReference>
<accession>A0A2S0NJV9</accession>
<dbReference type="GO" id="GO:0006508">
    <property type="term" value="P:proteolysis"/>
    <property type="evidence" value="ECO:0007669"/>
    <property type="project" value="UniProtKB-KW"/>
</dbReference>
<dbReference type="PANTHER" id="PTHR39178">
    <property type="entry name" value="HYPOTHETICAL RIBOSOME-ASSOCIATED PROTEIN"/>
    <property type="match status" value="1"/>
</dbReference>
<dbReference type="InterPro" id="IPR007422">
    <property type="entry name" value="Peptidase_Prp"/>
</dbReference>
<reference evidence="8" key="1">
    <citation type="submission" date="2018-02" db="EMBL/GenBank/DDBJ databases">
        <title>Firefly genomes illuminate parallel origins of bioluminescence in beetles.</title>
        <authorList>
            <person name="Fallon T.R."/>
            <person name="Lower S.E.S."/>
            <person name="Behringer M."/>
            <person name="Weng J.-K."/>
        </authorList>
    </citation>
    <scope>NUCLEOTIDE SEQUENCE [LARGE SCALE GENOMIC DNA]</scope>
</reference>
<evidence type="ECO:0000256" key="1">
    <source>
        <dbReference type="ARBA" id="ARBA00022517"/>
    </source>
</evidence>
<keyword evidence="3" id="KW-0378">Hydrolase</keyword>
<evidence type="ECO:0000313" key="7">
    <source>
        <dbReference type="EMBL" id="AVP49291.1"/>
    </source>
</evidence>
<evidence type="ECO:0000256" key="2">
    <source>
        <dbReference type="ARBA" id="ARBA00022670"/>
    </source>
</evidence>
<sequence length="103" mass="11756">MVKIEITYHNNEYKSIELTGHALAGEYGQDLVCAAISGIINGALNAFDQKFENDIEIIVDDNWIELKLKNSNQQIQTMFEMLKIQLATIIAQYPKNVELKEVR</sequence>
<proteinExistence type="inferred from homology"/>
<keyword evidence="4" id="KW-0788">Thiol protease</keyword>
<dbReference type="RefSeq" id="WP_303662620.1">
    <property type="nucleotide sequence ID" value="NZ_CP027019.1"/>
</dbReference>
<evidence type="ECO:0000256" key="5">
    <source>
        <dbReference type="ARBA" id="ARBA00044503"/>
    </source>
</evidence>
<dbReference type="AlphaFoldDB" id="A0A2S0NJV9"/>
<organism evidence="7 8">
    <name type="scientific">Williamsoniiplasma luminosum</name>
    <dbReference type="NCBI Taxonomy" id="214888"/>
    <lineage>
        <taxon>Bacteria</taxon>
        <taxon>Bacillati</taxon>
        <taxon>Mycoplasmatota</taxon>
        <taxon>Mollicutes</taxon>
        <taxon>Entomoplasmatales</taxon>
        <taxon>Williamsoniiplasma</taxon>
    </lineage>
</organism>
<keyword evidence="2 7" id="KW-0645">Protease</keyword>
<dbReference type="EMBL" id="CP027019">
    <property type="protein sequence ID" value="AVP49291.1"/>
    <property type="molecule type" value="Genomic_DNA"/>
</dbReference>
<comment type="similarity">
    <text evidence="5">Belongs to the Prp family.</text>
</comment>
<dbReference type="Pfam" id="PF04327">
    <property type="entry name" value="Peptidase_Prp"/>
    <property type="match status" value="1"/>
</dbReference>
<dbReference type="Gene3D" id="3.30.70.1490">
    <property type="entry name" value="Cysteine protease Prp"/>
    <property type="match status" value="1"/>
</dbReference>
<name>A0A2S0NJV9_9MOLU</name>